<dbReference type="AlphaFoldDB" id="A0A7Y0XBD6"/>
<feature type="non-terminal residue" evidence="1">
    <location>
        <position position="1"/>
    </location>
</feature>
<organism evidence="1 2">
    <name type="scientific">Vibrio parahaemolyticus</name>
    <dbReference type="NCBI Taxonomy" id="670"/>
    <lineage>
        <taxon>Bacteria</taxon>
        <taxon>Pseudomonadati</taxon>
        <taxon>Pseudomonadota</taxon>
        <taxon>Gammaproteobacteria</taxon>
        <taxon>Vibrionales</taxon>
        <taxon>Vibrionaceae</taxon>
        <taxon>Vibrio</taxon>
    </lineage>
</organism>
<feature type="non-terminal residue" evidence="1">
    <location>
        <position position="85"/>
    </location>
</feature>
<proteinExistence type="predicted"/>
<evidence type="ECO:0000313" key="2">
    <source>
        <dbReference type="Proteomes" id="UP000518904"/>
    </source>
</evidence>
<dbReference type="EMBL" id="JABCLB010000914">
    <property type="protein sequence ID" value="NMU82705.1"/>
    <property type="molecule type" value="Genomic_DNA"/>
</dbReference>
<gene>
    <name evidence="1" type="ORF">HKB16_07395</name>
</gene>
<accession>A0A7Y0XBD6</accession>
<comment type="caution">
    <text evidence="1">The sequence shown here is derived from an EMBL/GenBank/DDBJ whole genome shotgun (WGS) entry which is preliminary data.</text>
</comment>
<dbReference type="Proteomes" id="UP000518904">
    <property type="component" value="Unassembled WGS sequence"/>
</dbReference>
<sequence length="85" mass="9118">QAVQALEKAKLLLGNDELSAESAPSIVSQLKESEAQQTQALLALKHKLDMSSAAAQQFETALKWLQSITGPVERASAAEKARNVM</sequence>
<name>A0A7Y0XBD6_VIBPH</name>
<evidence type="ECO:0000313" key="1">
    <source>
        <dbReference type="EMBL" id="NMU82705.1"/>
    </source>
</evidence>
<reference evidence="1 2" key="1">
    <citation type="submission" date="2020-04" db="EMBL/GenBank/DDBJ databases">
        <title>Whole-genome sequencing of Vibrio spp. from China reveals different genetic environments of blaCTX-M-14 among diverse lineages.</title>
        <authorList>
            <person name="Zheng Z."/>
            <person name="Ye L."/>
            <person name="Chen S."/>
        </authorList>
    </citation>
    <scope>NUCLEOTIDE SEQUENCE [LARGE SCALE GENOMIC DNA]</scope>
    <source>
        <strain evidence="1 2">Vb0551</strain>
    </source>
</reference>
<protein>
    <submittedName>
        <fullName evidence="1">Uncharacterized protein</fullName>
    </submittedName>
</protein>